<dbReference type="AlphaFoldDB" id="A0AB38ZEV1"/>
<dbReference type="EMBL" id="PP517542">
    <property type="protein sequence ID" value="WXI02792.1"/>
    <property type="molecule type" value="mRNA"/>
</dbReference>
<protein>
    <submittedName>
        <fullName evidence="3">Venom peptide Os4a</fullName>
    </submittedName>
</protein>
<feature type="region of interest" description="Disordered" evidence="1">
    <location>
        <begin position="29"/>
        <end position="53"/>
    </location>
</feature>
<reference evidence="3" key="1">
    <citation type="submission" date="2024-03" db="EMBL/GenBank/DDBJ databases">
        <title>Venom adaptation and exaptation during the trophic switch to blood-feeding by kissing bugs (Reduviidae: Triatominae).</title>
        <authorList>
            <person name="Zdenek C.N."/>
            <person name="Cardoso F.C."/>
            <person name="Robinson S.D."/>
            <person name="Mercedes R.S."/>
            <person name="Raidjoe E.R."/>
            <person name="Hernandez-Vargas M.J."/>
            <person name="Jin J."/>
            <person name="Corzo G."/>
            <person name="Vetter I."/>
            <person name="King G.F."/>
            <person name="Fry B.G."/>
            <person name="Walker A."/>
        </authorList>
    </citation>
    <scope>NUCLEOTIDE SEQUENCE</scope>
</reference>
<evidence type="ECO:0000256" key="2">
    <source>
        <dbReference type="SAM" id="SignalP"/>
    </source>
</evidence>
<evidence type="ECO:0000313" key="3">
    <source>
        <dbReference type="EMBL" id="WXI02792.1"/>
    </source>
</evidence>
<evidence type="ECO:0000256" key="1">
    <source>
        <dbReference type="SAM" id="MobiDB-lite"/>
    </source>
</evidence>
<feature type="signal peptide" evidence="2">
    <location>
        <begin position="1"/>
        <end position="19"/>
    </location>
</feature>
<name>A0AB38ZEV1_9HEMI</name>
<feature type="compositionally biased region" description="Acidic residues" evidence="1">
    <location>
        <begin position="33"/>
        <end position="43"/>
    </location>
</feature>
<organism evidence="3">
    <name type="scientific">Oncocephalus sp</name>
    <dbReference type="NCBI Taxonomy" id="2944721"/>
    <lineage>
        <taxon>Eukaryota</taxon>
        <taxon>Metazoa</taxon>
        <taxon>Ecdysozoa</taxon>
        <taxon>Arthropoda</taxon>
        <taxon>Hexapoda</taxon>
        <taxon>Insecta</taxon>
        <taxon>Pterygota</taxon>
        <taxon>Neoptera</taxon>
        <taxon>Paraneoptera</taxon>
        <taxon>Hemiptera</taxon>
        <taxon>Heteroptera</taxon>
        <taxon>Panheteroptera</taxon>
        <taxon>Cimicomorpha</taxon>
        <taxon>Reduviidae</taxon>
        <taxon>Stenopodainae</taxon>
        <taxon>Oncocephalus</taxon>
    </lineage>
</organism>
<feature type="chain" id="PRO_5044277557" evidence="2">
    <location>
        <begin position="20"/>
        <end position="53"/>
    </location>
</feature>
<sequence>MKFLLLMVLVLICVSLCLAGTGQGIDEEKVYPDWDEPDNEDFGNDFIDPEFPY</sequence>
<keyword evidence="2" id="KW-0732">Signal</keyword>
<accession>A0AB38ZEV1</accession>
<proteinExistence type="evidence at transcript level"/>